<evidence type="ECO:0000256" key="5">
    <source>
        <dbReference type="SAM" id="Phobius"/>
    </source>
</evidence>
<evidence type="ECO:0000313" key="7">
    <source>
        <dbReference type="EMBL" id="GAA3701802.1"/>
    </source>
</evidence>
<dbReference type="EMBL" id="BAAAYX010000004">
    <property type="protein sequence ID" value="GAA3701802.1"/>
    <property type="molecule type" value="Genomic_DNA"/>
</dbReference>
<evidence type="ECO:0000259" key="6">
    <source>
        <dbReference type="Pfam" id="PF12698"/>
    </source>
</evidence>
<organism evidence="7 8">
    <name type="scientific">Microlunatus aurantiacus</name>
    <dbReference type="NCBI Taxonomy" id="446786"/>
    <lineage>
        <taxon>Bacteria</taxon>
        <taxon>Bacillati</taxon>
        <taxon>Actinomycetota</taxon>
        <taxon>Actinomycetes</taxon>
        <taxon>Propionibacteriales</taxon>
        <taxon>Propionibacteriaceae</taxon>
        <taxon>Microlunatus</taxon>
    </lineage>
</organism>
<comment type="caution">
    <text evidence="7">The sequence shown here is derived from an EMBL/GenBank/DDBJ whole genome shotgun (WGS) entry which is preliminary data.</text>
</comment>
<dbReference type="SUPFAM" id="SSF101967">
    <property type="entry name" value="Adhesin YadA, collagen-binding domain"/>
    <property type="match status" value="2"/>
</dbReference>
<dbReference type="RefSeq" id="WP_344812023.1">
    <property type="nucleotide sequence ID" value="NZ_BAAAYX010000004.1"/>
</dbReference>
<keyword evidence="2 5" id="KW-0812">Transmembrane</keyword>
<evidence type="ECO:0000256" key="1">
    <source>
        <dbReference type="ARBA" id="ARBA00004141"/>
    </source>
</evidence>
<dbReference type="Gene3D" id="1.10.287.950">
    <property type="entry name" value="Methyl-accepting chemotaxis protein"/>
    <property type="match status" value="1"/>
</dbReference>
<evidence type="ECO:0000256" key="4">
    <source>
        <dbReference type="ARBA" id="ARBA00023136"/>
    </source>
</evidence>
<gene>
    <name evidence="7" type="ORF">GCM10022204_18340</name>
</gene>
<dbReference type="InterPro" id="IPR051328">
    <property type="entry name" value="T7SS_ABC-Transporter"/>
</dbReference>
<feature type="transmembrane region" description="Helical" evidence="5">
    <location>
        <begin position="634"/>
        <end position="655"/>
    </location>
</feature>
<evidence type="ECO:0000256" key="3">
    <source>
        <dbReference type="ARBA" id="ARBA00022989"/>
    </source>
</evidence>
<feature type="transmembrane region" description="Helical" evidence="5">
    <location>
        <begin position="563"/>
        <end position="583"/>
    </location>
</feature>
<sequence>MLTLERARAAKVTWVSLVGLVLVPLLVAAGFLWATWDSTSRLDRVQAAIVNDDEGTTIDGQTVPLGRQLAGGLVNGAEDVSNFDWVLTDTEDGSAGLASGTYAAVVTIPADFSRRATSFSKTDVADIQPATIEVQTSQVKGIADGVIAQAITGAAREAMNTELTKNYLDNVYLGFNSTKKQFDTIAGASRKLADGAGDLADGLDQTSTGTKSLADGLDQLDDGTQQLATGMQKLAKGGEQLPTGAKKLADGMQKSADGADELADGVKQYTGGVSQLDKQFPAFAKGVGDTADGSKDLASGTKQLAGGLKTYASGAGDFSGGLQQYSSSMNGFKDLVKTPSKLPAELRCPVDDEDACALYYGGLVAGTQVAYQGLQDRGGQPGLLTGAKGLASGADTLSTNLTKVSSGVTALSGGLAKLSGGADKIEGGLDKLADNGPKLAKGTKSLATGLGKLADGTDQFATGLSTFSDGVTKTANGTTELAVGTSQSADGAQKLSDGVVKLADGQRTLADGADELATGLEKGAKQVPTYDKAQRTALSSVVATPVTAERPSTLFSNIANTTFLAVLALWLGGLASFVVLRAIPSRVLTSMKPSWRLAAVALLPAVGIAVVQGVALTVVLQNLLDLTLSQVGQLLPFTLLAGLAFVAVNHALVAWFGGIGRFVSVAAVVLSTGAAITDAIPSSLQQVIGFLPMTPALEGARAIASGGTGVGGSTGLLLAWLVAGLAAGVLAVARHRMAKVPDLVPVRA</sequence>
<proteinExistence type="predicted"/>
<protein>
    <submittedName>
        <fullName evidence="7">YhgE/Pip domain-containing protein</fullName>
    </submittedName>
</protein>
<evidence type="ECO:0000256" key="2">
    <source>
        <dbReference type="ARBA" id="ARBA00022692"/>
    </source>
</evidence>
<feature type="domain" description="ABC-2 type transporter transmembrane" evidence="6">
    <location>
        <begin position="16"/>
        <end position="171"/>
    </location>
</feature>
<dbReference type="InterPro" id="IPR013525">
    <property type="entry name" value="ABC2_TM"/>
</dbReference>
<dbReference type="PANTHER" id="PTHR43077:SF5">
    <property type="entry name" value="PHAGE INFECTION PROTEIN"/>
    <property type="match status" value="1"/>
</dbReference>
<feature type="transmembrane region" description="Helical" evidence="5">
    <location>
        <begin position="715"/>
        <end position="733"/>
    </location>
</feature>
<comment type="subcellular location">
    <subcellularLocation>
        <location evidence="1">Membrane</location>
        <topology evidence="1">Multi-pass membrane protein</topology>
    </subcellularLocation>
</comment>
<reference evidence="8" key="1">
    <citation type="journal article" date="2019" name="Int. J. Syst. Evol. Microbiol.">
        <title>The Global Catalogue of Microorganisms (GCM) 10K type strain sequencing project: providing services to taxonomists for standard genome sequencing and annotation.</title>
        <authorList>
            <consortium name="The Broad Institute Genomics Platform"/>
            <consortium name="The Broad Institute Genome Sequencing Center for Infectious Disease"/>
            <person name="Wu L."/>
            <person name="Ma J."/>
        </authorList>
    </citation>
    <scope>NUCLEOTIDE SEQUENCE [LARGE SCALE GENOMIC DNA]</scope>
    <source>
        <strain evidence="8">JCM 16548</strain>
    </source>
</reference>
<dbReference type="Pfam" id="PF12698">
    <property type="entry name" value="ABC2_membrane_3"/>
    <property type="match status" value="1"/>
</dbReference>
<dbReference type="NCBIfam" id="TIGR03057">
    <property type="entry name" value="xxxLxxG_by_4"/>
    <property type="match status" value="4"/>
</dbReference>
<dbReference type="InterPro" id="IPR011049">
    <property type="entry name" value="Serralysin-like_metalloprot_C"/>
</dbReference>
<dbReference type="InterPro" id="IPR017500">
    <property type="entry name" value="Phage_infect_YhgE_N"/>
</dbReference>
<evidence type="ECO:0000313" key="8">
    <source>
        <dbReference type="Proteomes" id="UP001500051"/>
    </source>
</evidence>
<keyword evidence="4 5" id="KW-0472">Membrane</keyword>
<name>A0ABP7D7K4_9ACTN</name>
<dbReference type="NCBIfam" id="TIGR03061">
    <property type="entry name" value="pip_yhgE_Nterm"/>
    <property type="match status" value="1"/>
</dbReference>
<dbReference type="InterPro" id="IPR023908">
    <property type="entry name" value="xxxLxxG_rpt"/>
</dbReference>
<keyword evidence="8" id="KW-1185">Reference proteome</keyword>
<feature type="transmembrane region" description="Helical" evidence="5">
    <location>
        <begin position="662"/>
        <end position="684"/>
    </location>
</feature>
<keyword evidence="3 5" id="KW-1133">Transmembrane helix</keyword>
<accession>A0ABP7D7K4</accession>
<feature type="transmembrane region" description="Helical" evidence="5">
    <location>
        <begin position="12"/>
        <end position="36"/>
    </location>
</feature>
<feature type="transmembrane region" description="Helical" evidence="5">
    <location>
        <begin position="595"/>
        <end position="614"/>
    </location>
</feature>
<dbReference type="Proteomes" id="UP001500051">
    <property type="component" value="Unassembled WGS sequence"/>
</dbReference>
<dbReference type="PANTHER" id="PTHR43077">
    <property type="entry name" value="TRANSPORT PERMEASE YVFS-RELATED"/>
    <property type="match status" value="1"/>
</dbReference>